<reference evidence="3" key="1">
    <citation type="submission" date="2019-01" db="EMBL/GenBank/DDBJ databases">
        <title>Draft genome sequences of three monokaryotic isolates of the white-rot basidiomycete fungus Dichomitus squalens.</title>
        <authorList>
            <consortium name="DOE Joint Genome Institute"/>
            <person name="Lopez S.C."/>
            <person name="Andreopoulos B."/>
            <person name="Pangilinan J."/>
            <person name="Lipzen A."/>
            <person name="Riley R."/>
            <person name="Ahrendt S."/>
            <person name="Ng V."/>
            <person name="Barry K."/>
            <person name="Daum C."/>
            <person name="Grigoriev I.V."/>
            <person name="Hilden K.S."/>
            <person name="Makela M.R."/>
            <person name="de Vries R.P."/>
        </authorList>
    </citation>
    <scope>NUCLEOTIDE SEQUENCE [LARGE SCALE GENOMIC DNA]</scope>
    <source>
        <strain evidence="3">OM18370.1</strain>
    </source>
</reference>
<dbReference type="EMBL" id="ML143437">
    <property type="protein sequence ID" value="TBU27080.1"/>
    <property type="molecule type" value="Genomic_DNA"/>
</dbReference>
<evidence type="ECO:0000256" key="1">
    <source>
        <dbReference type="SAM" id="MobiDB-lite"/>
    </source>
</evidence>
<feature type="transmembrane region" description="Helical" evidence="2">
    <location>
        <begin position="200"/>
        <end position="223"/>
    </location>
</feature>
<feature type="transmembrane region" description="Helical" evidence="2">
    <location>
        <begin position="118"/>
        <end position="139"/>
    </location>
</feature>
<feature type="compositionally biased region" description="Polar residues" evidence="1">
    <location>
        <begin position="318"/>
        <end position="327"/>
    </location>
</feature>
<dbReference type="OrthoDB" id="2757062at2759"/>
<feature type="transmembrane region" description="Helical" evidence="2">
    <location>
        <begin position="21"/>
        <end position="43"/>
    </location>
</feature>
<evidence type="ECO:0000313" key="3">
    <source>
        <dbReference type="EMBL" id="TBU27080.1"/>
    </source>
</evidence>
<proteinExistence type="predicted"/>
<dbReference type="AlphaFoldDB" id="A0A4Q9MHX0"/>
<feature type="transmembrane region" description="Helical" evidence="2">
    <location>
        <begin position="86"/>
        <end position="106"/>
    </location>
</feature>
<keyword evidence="2" id="KW-0472">Membrane</keyword>
<evidence type="ECO:0000256" key="2">
    <source>
        <dbReference type="SAM" id="Phobius"/>
    </source>
</evidence>
<keyword evidence="2" id="KW-0812">Transmembrane</keyword>
<sequence length="327" mass="35044">MALHPAHSQSRHSRKRALARTAGIVLLSSTLLLYTSTTIYMAALAWNATSFSSAVTGAADNLFSVTYDGRESILALSEAADKQSRMLTAALSVNVMIGDAVVWWRACFIWQNRFINCLGPLLLTLTLVFGAVGLALSPAPGGIALTVYFGSNGFVDACAILSFGTNVIATSLIAYKAWAHRRFLKKYLGADGMKSRVFRMLALLVESGIVYIAVLAFSVMYQLNPASYESLQQQGALVETEDVFTYGCLVPVAAIYPTFIIVLVALEQSPIAGGLSKASKTQDPEKLDGITTSTIIFHNSTFRSPDSEDDSNALESGACSSNVVPDD</sequence>
<protein>
    <submittedName>
        <fullName evidence="3">Uncharacterized protein</fullName>
    </submittedName>
</protein>
<feature type="region of interest" description="Disordered" evidence="1">
    <location>
        <begin position="301"/>
        <end position="327"/>
    </location>
</feature>
<accession>A0A4Q9MHX0</accession>
<dbReference type="Proteomes" id="UP000292957">
    <property type="component" value="Unassembled WGS sequence"/>
</dbReference>
<organism evidence="3">
    <name type="scientific">Dichomitus squalens</name>
    <dbReference type="NCBI Taxonomy" id="114155"/>
    <lineage>
        <taxon>Eukaryota</taxon>
        <taxon>Fungi</taxon>
        <taxon>Dikarya</taxon>
        <taxon>Basidiomycota</taxon>
        <taxon>Agaricomycotina</taxon>
        <taxon>Agaricomycetes</taxon>
        <taxon>Polyporales</taxon>
        <taxon>Polyporaceae</taxon>
        <taxon>Dichomitus</taxon>
    </lineage>
</organism>
<keyword evidence="2" id="KW-1133">Transmembrane helix</keyword>
<name>A0A4Q9MHX0_9APHY</name>
<feature type="transmembrane region" description="Helical" evidence="2">
    <location>
        <begin position="243"/>
        <end position="266"/>
    </location>
</feature>
<feature type="transmembrane region" description="Helical" evidence="2">
    <location>
        <begin position="159"/>
        <end position="179"/>
    </location>
</feature>
<gene>
    <name evidence="3" type="ORF">BD311DRAFT_666222</name>
</gene>